<evidence type="ECO:0000256" key="1">
    <source>
        <dbReference type="SAM" id="MobiDB-lite"/>
    </source>
</evidence>
<protein>
    <submittedName>
        <fullName evidence="2">GM19548</fullName>
    </submittedName>
</protein>
<feature type="region of interest" description="Disordered" evidence="1">
    <location>
        <begin position="1"/>
        <end position="21"/>
    </location>
</feature>
<dbReference type="Proteomes" id="UP000001292">
    <property type="component" value="Unassembled WGS sequence"/>
</dbReference>
<name>B4HX89_DROSE</name>
<evidence type="ECO:0000313" key="3">
    <source>
        <dbReference type="Proteomes" id="UP000001292"/>
    </source>
</evidence>
<accession>B4HX89</accession>
<organism evidence="3">
    <name type="scientific">Drosophila sechellia</name>
    <name type="common">Fruit fly</name>
    <dbReference type="NCBI Taxonomy" id="7238"/>
    <lineage>
        <taxon>Eukaryota</taxon>
        <taxon>Metazoa</taxon>
        <taxon>Ecdysozoa</taxon>
        <taxon>Arthropoda</taxon>
        <taxon>Hexapoda</taxon>
        <taxon>Insecta</taxon>
        <taxon>Pterygota</taxon>
        <taxon>Neoptera</taxon>
        <taxon>Endopterygota</taxon>
        <taxon>Diptera</taxon>
        <taxon>Brachycera</taxon>
        <taxon>Muscomorpha</taxon>
        <taxon>Ephydroidea</taxon>
        <taxon>Drosophilidae</taxon>
        <taxon>Drosophila</taxon>
        <taxon>Sophophora</taxon>
    </lineage>
</organism>
<feature type="compositionally biased region" description="Polar residues" evidence="1">
    <location>
        <begin position="9"/>
        <end position="18"/>
    </location>
</feature>
<reference evidence="2 3" key="1">
    <citation type="journal article" date="2007" name="Nature">
        <title>Evolution of genes and genomes on the Drosophila phylogeny.</title>
        <authorList>
            <consortium name="Drosophila 12 Genomes Consortium"/>
            <person name="Clark A.G."/>
            <person name="Eisen M.B."/>
            <person name="Smith D.R."/>
            <person name="Bergman C.M."/>
            <person name="Oliver B."/>
            <person name="Markow T.A."/>
            <person name="Kaufman T.C."/>
            <person name="Kellis M."/>
            <person name="Gelbart W."/>
            <person name="Iyer V.N."/>
            <person name="Pollard D.A."/>
            <person name="Sackton T.B."/>
            <person name="Larracuente A.M."/>
            <person name="Singh N.D."/>
            <person name="Abad J.P."/>
            <person name="Abt D.N."/>
            <person name="Adryan B."/>
            <person name="Aguade M."/>
            <person name="Akashi H."/>
            <person name="Anderson W.W."/>
            <person name="Aquadro C.F."/>
            <person name="Ardell D.H."/>
            <person name="Arguello R."/>
            <person name="Artieri C.G."/>
            <person name="Barbash D.A."/>
            <person name="Barker D."/>
            <person name="Barsanti P."/>
            <person name="Batterham P."/>
            <person name="Batzoglou S."/>
            <person name="Begun D."/>
            <person name="Bhutkar A."/>
            <person name="Blanco E."/>
            <person name="Bosak S.A."/>
            <person name="Bradley R.K."/>
            <person name="Brand A.D."/>
            <person name="Brent M.R."/>
            <person name="Brooks A.N."/>
            <person name="Brown R.H."/>
            <person name="Butlin R.K."/>
            <person name="Caggese C."/>
            <person name="Calvi B.R."/>
            <person name="Bernardo de Carvalho A."/>
            <person name="Caspi A."/>
            <person name="Castrezana S."/>
            <person name="Celniker S.E."/>
            <person name="Chang J.L."/>
            <person name="Chapple C."/>
            <person name="Chatterji S."/>
            <person name="Chinwalla A."/>
            <person name="Civetta A."/>
            <person name="Clifton S.W."/>
            <person name="Comeron J.M."/>
            <person name="Costello J.C."/>
            <person name="Coyne J.A."/>
            <person name="Daub J."/>
            <person name="David R.G."/>
            <person name="Delcher A.L."/>
            <person name="Delehaunty K."/>
            <person name="Do C.B."/>
            <person name="Ebling H."/>
            <person name="Edwards K."/>
            <person name="Eickbush T."/>
            <person name="Evans J.D."/>
            <person name="Filipski A."/>
            <person name="Findeiss S."/>
            <person name="Freyhult E."/>
            <person name="Fulton L."/>
            <person name="Fulton R."/>
            <person name="Garcia A.C."/>
            <person name="Gardiner A."/>
            <person name="Garfield D.A."/>
            <person name="Garvin B.E."/>
            <person name="Gibson G."/>
            <person name="Gilbert D."/>
            <person name="Gnerre S."/>
            <person name="Godfrey J."/>
            <person name="Good R."/>
            <person name="Gotea V."/>
            <person name="Gravely B."/>
            <person name="Greenberg A.J."/>
            <person name="Griffiths-Jones S."/>
            <person name="Gross S."/>
            <person name="Guigo R."/>
            <person name="Gustafson E.A."/>
            <person name="Haerty W."/>
            <person name="Hahn M.W."/>
            <person name="Halligan D.L."/>
            <person name="Halpern A.L."/>
            <person name="Halter G.M."/>
            <person name="Han M.V."/>
            <person name="Heger A."/>
            <person name="Hillier L."/>
            <person name="Hinrichs A.S."/>
            <person name="Holmes I."/>
            <person name="Hoskins R.A."/>
            <person name="Hubisz M.J."/>
            <person name="Hultmark D."/>
            <person name="Huntley M.A."/>
            <person name="Jaffe D.B."/>
            <person name="Jagadeeshan S."/>
            <person name="Jeck W.R."/>
            <person name="Johnson J."/>
            <person name="Jones C.D."/>
            <person name="Jordan W.C."/>
            <person name="Karpen G.H."/>
            <person name="Kataoka E."/>
            <person name="Keightley P.D."/>
            <person name="Kheradpour P."/>
            <person name="Kirkness E.F."/>
            <person name="Koerich L.B."/>
            <person name="Kristiansen K."/>
            <person name="Kudrna D."/>
            <person name="Kulathinal R.J."/>
            <person name="Kumar S."/>
            <person name="Kwok R."/>
            <person name="Lander E."/>
            <person name="Langley C.H."/>
            <person name="Lapoint R."/>
            <person name="Lazzaro B.P."/>
            <person name="Lee S.J."/>
            <person name="Levesque L."/>
            <person name="Li R."/>
            <person name="Lin C.F."/>
            <person name="Lin M.F."/>
            <person name="Lindblad-Toh K."/>
            <person name="Llopart A."/>
            <person name="Long M."/>
            <person name="Low L."/>
            <person name="Lozovsky E."/>
            <person name="Lu J."/>
            <person name="Luo M."/>
            <person name="Machado C.A."/>
            <person name="Makalowski W."/>
            <person name="Marzo M."/>
            <person name="Matsuda M."/>
            <person name="Matzkin L."/>
            <person name="McAllister B."/>
            <person name="McBride C.S."/>
            <person name="McKernan B."/>
            <person name="McKernan K."/>
            <person name="Mendez-Lago M."/>
            <person name="Minx P."/>
            <person name="Mollenhauer M.U."/>
            <person name="Montooth K."/>
            <person name="Mount S.M."/>
            <person name="Mu X."/>
            <person name="Myers E."/>
            <person name="Negre B."/>
            <person name="Newfeld S."/>
            <person name="Nielsen R."/>
            <person name="Noor M.A."/>
            <person name="O'Grady P."/>
            <person name="Pachter L."/>
            <person name="Papaceit M."/>
            <person name="Parisi M.J."/>
            <person name="Parisi M."/>
            <person name="Parts L."/>
            <person name="Pedersen J.S."/>
            <person name="Pesole G."/>
            <person name="Phillippy A.M."/>
            <person name="Ponting C.P."/>
            <person name="Pop M."/>
            <person name="Porcelli D."/>
            <person name="Powell J.R."/>
            <person name="Prohaska S."/>
            <person name="Pruitt K."/>
            <person name="Puig M."/>
            <person name="Quesneville H."/>
            <person name="Ram K.R."/>
            <person name="Rand D."/>
            <person name="Rasmussen M.D."/>
            <person name="Reed L.K."/>
            <person name="Reenan R."/>
            <person name="Reily A."/>
            <person name="Remington K.A."/>
            <person name="Rieger T.T."/>
            <person name="Ritchie M.G."/>
            <person name="Robin C."/>
            <person name="Rogers Y.H."/>
            <person name="Rohde C."/>
            <person name="Rozas J."/>
            <person name="Rubenfield M.J."/>
            <person name="Ruiz A."/>
            <person name="Russo S."/>
            <person name="Salzberg S.L."/>
            <person name="Sanchez-Gracia A."/>
            <person name="Saranga D.J."/>
            <person name="Sato H."/>
            <person name="Schaeffer S.W."/>
            <person name="Schatz M.C."/>
            <person name="Schlenke T."/>
            <person name="Schwartz R."/>
            <person name="Segarra C."/>
            <person name="Singh R.S."/>
            <person name="Sirot L."/>
            <person name="Sirota M."/>
            <person name="Sisneros N.B."/>
            <person name="Smith C.D."/>
            <person name="Smith T.F."/>
            <person name="Spieth J."/>
            <person name="Stage D.E."/>
            <person name="Stark A."/>
            <person name="Stephan W."/>
            <person name="Strausberg R.L."/>
            <person name="Strempel S."/>
            <person name="Sturgill D."/>
            <person name="Sutton G."/>
            <person name="Sutton G.G."/>
            <person name="Tao W."/>
            <person name="Teichmann S."/>
            <person name="Tobari Y.N."/>
            <person name="Tomimura Y."/>
            <person name="Tsolas J.M."/>
            <person name="Valente V.L."/>
            <person name="Venter E."/>
            <person name="Venter J.C."/>
            <person name="Vicario S."/>
            <person name="Vieira F.G."/>
            <person name="Vilella A.J."/>
            <person name="Villasante A."/>
            <person name="Walenz B."/>
            <person name="Wang J."/>
            <person name="Wasserman M."/>
            <person name="Watts T."/>
            <person name="Wilson D."/>
            <person name="Wilson R.K."/>
            <person name="Wing R.A."/>
            <person name="Wolfner M.F."/>
            <person name="Wong A."/>
            <person name="Wong G.K."/>
            <person name="Wu C.I."/>
            <person name="Wu G."/>
            <person name="Yamamoto D."/>
            <person name="Yang H.P."/>
            <person name="Yang S.P."/>
            <person name="Yorke J.A."/>
            <person name="Yoshida K."/>
            <person name="Zdobnov E."/>
            <person name="Zhang P."/>
            <person name="Zhang Y."/>
            <person name="Zimin A.V."/>
            <person name="Baldwin J."/>
            <person name="Abdouelleil A."/>
            <person name="Abdulkadir J."/>
            <person name="Abebe A."/>
            <person name="Abera B."/>
            <person name="Abreu J."/>
            <person name="Acer S.C."/>
            <person name="Aftuck L."/>
            <person name="Alexander A."/>
            <person name="An P."/>
            <person name="Anderson E."/>
            <person name="Anderson S."/>
            <person name="Arachi H."/>
            <person name="Azer M."/>
            <person name="Bachantsang P."/>
            <person name="Barry A."/>
            <person name="Bayul T."/>
            <person name="Berlin A."/>
            <person name="Bessette D."/>
            <person name="Bloom T."/>
            <person name="Blye J."/>
            <person name="Boguslavskiy L."/>
            <person name="Bonnet C."/>
            <person name="Boukhgalter B."/>
            <person name="Bourzgui I."/>
            <person name="Brown A."/>
            <person name="Cahill P."/>
            <person name="Channer S."/>
            <person name="Cheshatsang Y."/>
            <person name="Chuda L."/>
            <person name="Citroen M."/>
            <person name="Collymore A."/>
            <person name="Cooke P."/>
            <person name="Costello M."/>
            <person name="D'Aco K."/>
            <person name="Daza R."/>
            <person name="De Haan G."/>
            <person name="DeGray S."/>
            <person name="DeMaso C."/>
            <person name="Dhargay N."/>
            <person name="Dooley K."/>
            <person name="Dooley E."/>
            <person name="Doricent M."/>
            <person name="Dorje P."/>
            <person name="Dorjee K."/>
            <person name="Dupes A."/>
            <person name="Elong R."/>
            <person name="Falk J."/>
            <person name="Farina A."/>
            <person name="Faro S."/>
            <person name="Ferguson D."/>
            <person name="Fisher S."/>
            <person name="Foley C.D."/>
            <person name="Franke A."/>
            <person name="Friedrich D."/>
            <person name="Gadbois L."/>
            <person name="Gearin G."/>
            <person name="Gearin C.R."/>
            <person name="Giannoukos G."/>
            <person name="Goode T."/>
            <person name="Graham J."/>
            <person name="Grandbois E."/>
            <person name="Grewal S."/>
            <person name="Gyaltsen K."/>
            <person name="Hafez N."/>
            <person name="Hagos B."/>
            <person name="Hall J."/>
            <person name="Henson C."/>
            <person name="Hollinger A."/>
            <person name="Honan T."/>
            <person name="Huard M.D."/>
            <person name="Hughes L."/>
            <person name="Hurhula B."/>
            <person name="Husby M.E."/>
            <person name="Kamat A."/>
            <person name="Kanga B."/>
            <person name="Kashin S."/>
            <person name="Khazanovich D."/>
            <person name="Kisner P."/>
            <person name="Lance K."/>
            <person name="Lara M."/>
            <person name="Lee W."/>
            <person name="Lennon N."/>
            <person name="Letendre F."/>
            <person name="LeVine R."/>
            <person name="Lipovsky A."/>
            <person name="Liu X."/>
            <person name="Liu J."/>
            <person name="Liu S."/>
            <person name="Lokyitsang T."/>
            <person name="Lokyitsang Y."/>
            <person name="Lubonja R."/>
            <person name="Lui A."/>
            <person name="MacDonald P."/>
            <person name="Magnisalis V."/>
            <person name="Maru K."/>
            <person name="Matthews C."/>
            <person name="McCusker W."/>
            <person name="McDonough S."/>
            <person name="Mehta T."/>
            <person name="Meldrim J."/>
            <person name="Meneus L."/>
            <person name="Mihai O."/>
            <person name="Mihalev A."/>
            <person name="Mihova T."/>
            <person name="Mittelman R."/>
            <person name="Mlenga V."/>
            <person name="Montmayeur A."/>
            <person name="Mulrain L."/>
            <person name="Navidi A."/>
            <person name="Naylor J."/>
            <person name="Negash T."/>
            <person name="Nguyen T."/>
            <person name="Nguyen N."/>
            <person name="Nicol R."/>
            <person name="Norbu C."/>
            <person name="Norbu N."/>
            <person name="Novod N."/>
            <person name="O'Neill B."/>
            <person name="Osman S."/>
            <person name="Markiewicz E."/>
            <person name="Oyono O.L."/>
            <person name="Patti C."/>
            <person name="Phunkhang P."/>
            <person name="Pierre F."/>
            <person name="Priest M."/>
            <person name="Raghuraman S."/>
            <person name="Rege F."/>
            <person name="Reyes R."/>
            <person name="Rise C."/>
            <person name="Rogov P."/>
            <person name="Ross K."/>
            <person name="Ryan E."/>
            <person name="Settipalli S."/>
            <person name="Shea T."/>
            <person name="Sherpa N."/>
            <person name="Shi L."/>
            <person name="Shih D."/>
            <person name="Sparrow T."/>
            <person name="Spaulding J."/>
            <person name="Stalker J."/>
            <person name="Stange-Thomann N."/>
            <person name="Stavropoulos S."/>
            <person name="Stone C."/>
            <person name="Strader C."/>
            <person name="Tesfaye S."/>
            <person name="Thomson T."/>
            <person name="Thoulutsang Y."/>
            <person name="Thoulutsang D."/>
            <person name="Topham K."/>
            <person name="Topping I."/>
            <person name="Tsamla T."/>
            <person name="Vassiliev H."/>
            <person name="Vo A."/>
            <person name="Wangchuk T."/>
            <person name="Wangdi T."/>
            <person name="Weiand M."/>
            <person name="Wilkinson J."/>
            <person name="Wilson A."/>
            <person name="Yadav S."/>
            <person name="Young G."/>
            <person name="Yu Q."/>
            <person name="Zembek L."/>
            <person name="Zhong D."/>
            <person name="Zimmer A."/>
            <person name="Zwirko Z."/>
            <person name="Jaffe D.B."/>
            <person name="Alvarez P."/>
            <person name="Brockman W."/>
            <person name="Butler J."/>
            <person name="Chin C."/>
            <person name="Gnerre S."/>
            <person name="Grabherr M."/>
            <person name="Kleber M."/>
            <person name="Mauceli E."/>
            <person name="MacCallum I."/>
        </authorList>
    </citation>
    <scope>NUCLEOTIDE SEQUENCE [LARGE SCALE GENOMIC DNA]</scope>
    <source>
        <strain evidence="3">Rob3c / Tucson 14021-0248.25</strain>
    </source>
</reference>
<dbReference type="EMBL" id="CH480818">
    <property type="protein sequence ID" value="EDW51669.1"/>
    <property type="molecule type" value="Genomic_DNA"/>
</dbReference>
<dbReference type="AlphaFoldDB" id="B4HX89"/>
<evidence type="ECO:0000313" key="2">
    <source>
        <dbReference type="EMBL" id="EDW51669.1"/>
    </source>
</evidence>
<keyword evidence="3" id="KW-1185">Reference proteome</keyword>
<proteinExistence type="predicted"/>
<dbReference type="HOGENOM" id="CLU_2361971_0_0_1"/>
<sequence length="96" mass="10748">MEGGLWEAQNRSRQQQGEKNGHQWRQLLLVASATAPSWRAGAFPRHPVSVAVPVFLCFCHSVAFGSVRWFDVWARSVPTCFLLGVIQKHFAAKQNG</sequence>
<gene>
    <name evidence="2" type="primary">Dsec\GM19548</name>
    <name evidence="2" type="ORF">Dsec_GM19548</name>
</gene>